<feature type="binding site" evidence="9">
    <location>
        <position position="83"/>
    </location>
    <ligand>
        <name>oxalate</name>
        <dbReference type="ChEBI" id="CHEBI:30623"/>
    </ligand>
</feature>
<keyword evidence="8 9" id="KW-0464">Manganese</keyword>
<dbReference type="InterPro" id="IPR014710">
    <property type="entry name" value="RmlC-like_jellyroll"/>
</dbReference>
<comment type="caution">
    <text evidence="14">The sequence shown here is derived from an EMBL/GenBank/DDBJ whole genome shotgun (WGS) entry which is preliminary data.</text>
</comment>
<evidence type="ECO:0000256" key="1">
    <source>
        <dbReference type="ARBA" id="ARBA00004271"/>
    </source>
</evidence>
<keyword evidence="4 12" id="KW-0964">Secreted</keyword>
<sequence length="188" mass="19475">QDFCVADLGAALTPSGYPCKKATSLTADDFAFSGLVNAGNVSNAINAAVSPAFSPQFPAVNGLDISIARLDLAPSGVIPLHTHPGASEILVIIQGAICAGFISTDNVVYSKTLYRGDVMVFPRGLLHYQINVGKSNAVAFASFGGSLPGLQITSFALFASDLPAAVIEKTTFLSDPEVKRLKAFLGGK</sequence>
<feature type="disulfide bond" evidence="11">
    <location>
        <begin position="4"/>
        <end position="19"/>
    </location>
</feature>
<dbReference type="InterPro" id="IPR011051">
    <property type="entry name" value="RmlC_Cupin_sf"/>
</dbReference>
<evidence type="ECO:0000256" key="11">
    <source>
        <dbReference type="PIRSR" id="PIRSR601929-3"/>
    </source>
</evidence>
<dbReference type="Pfam" id="PF00190">
    <property type="entry name" value="Cupin_1"/>
    <property type="match status" value="1"/>
</dbReference>
<protein>
    <recommendedName>
        <fullName evidence="12">Germin-like protein</fullName>
    </recommendedName>
</protein>
<evidence type="ECO:0000256" key="5">
    <source>
        <dbReference type="ARBA" id="ARBA00022723"/>
    </source>
</evidence>
<dbReference type="PRINTS" id="PR00325">
    <property type="entry name" value="GERMIN"/>
</dbReference>
<comment type="similarity">
    <text evidence="2 12">Belongs to the germin family.</text>
</comment>
<evidence type="ECO:0000256" key="4">
    <source>
        <dbReference type="ARBA" id="ARBA00022525"/>
    </source>
</evidence>
<evidence type="ECO:0000259" key="13">
    <source>
        <dbReference type="SMART" id="SM00835"/>
    </source>
</evidence>
<dbReference type="PANTHER" id="PTHR31238">
    <property type="entry name" value="GERMIN-LIKE PROTEIN SUBFAMILY 3 MEMBER 3"/>
    <property type="match status" value="1"/>
</dbReference>
<name>A0AA38GFU2_TAXCH</name>
<organism evidence="14 15">
    <name type="scientific">Taxus chinensis</name>
    <name type="common">Chinese yew</name>
    <name type="synonym">Taxus wallichiana var. chinensis</name>
    <dbReference type="NCBI Taxonomy" id="29808"/>
    <lineage>
        <taxon>Eukaryota</taxon>
        <taxon>Viridiplantae</taxon>
        <taxon>Streptophyta</taxon>
        <taxon>Embryophyta</taxon>
        <taxon>Tracheophyta</taxon>
        <taxon>Spermatophyta</taxon>
        <taxon>Pinopsida</taxon>
        <taxon>Pinidae</taxon>
        <taxon>Conifers II</taxon>
        <taxon>Cupressales</taxon>
        <taxon>Taxaceae</taxon>
        <taxon>Taxus</taxon>
    </lineage>
</organism>
<evidence type="ECO:0000256" key="12">
    <source>
        <dbReference type="RuleBase" id="RU366015"/>
    </source>
</evidence>
<dbReference type="InterPro" id="IPR001929">
    <property type="entry name" value="Germin"/>
</dbReference>
<feature type="domain" description="Cupin type-1" evidence="13">
    <location>
        <begin position="33"/>
        <end position="179"/>
    </location>
</feature>
<dbReference type="AlphaFoldDB" id="A0AA38GFU2"/>
<dbReference type="Proteomes" id="UP000824469">
    <property type="component" value="Unassembled WGS sequence"/>
</dbReference>
<dbReference type="Gene3D" id="2.60.120.10">
    <property type="entry name" value="Jelly Rolls"/>
    <property type="match status" value="1"/>
</dbReference>
<evidence type="ECO:0000256" key="6">
    <source>
        <dbReference type="ARBA" id="ARBA00022729"/>
    </source>
</evidence>
<feature type="binding site" evidence="10">
    <location>
        <position position="127"/>
    </location>
    <ligand>
        <name>Mn(2+)</name>
        <dbReference type="ChEBI" id="CHEBI:29035"/>
    </ligand>
</feature>
<dbReference type="FunFam" id="2.60.120.10:FF:000047">
    <property type="entry name" value="Auxin-binding protein ABP19a"/>
    <property type="match status" value="1"/>
</dbReference>
<reference evidence="14 15" key="1">
    <citation type="journal article" date="2021" name="Nat. Plants">
        <title>The Taxus genome provides insights into paclitaxel biosynthesis.</title>
        <authorList>
            <person name="Xiong X."/>
            <person name="Gou J."/>
            <person name="Liao Q."/>
            <person name="Li Y."/>
            <person name="Zhou Q."/>
            <person name="Bi G."/>
            <person name="Li C."/>
            <person name="Du R."/>
            <person name="Wang X."/>
            <person name="Sun T."/>
            <person name="Guo L."/>
            <person name="Liang H."/>
            <person name="Lu P."/>
            <person name="Wu Y."/>
            <person name="Zhang Z."/>
            <person name="Ro D.K."/>
            <person name="Shang Y."/>
            <person name="Huang S."/>
            <person name="Yan J."/>
        </authorList>
    </citation>
    <scope>NUCLEOTIDE SEQUENCE [LARGE SCALE GENOMIC DNA]</scope>
    <source>
        <strain evidence="14">Ta-2019</strain>
    </source>
</reference>
<evidence type="ECO:0000313" key="15">
    <source>
        <dbReference type="Proteomes" id="UP000824469"/>
    </source>
</evidence>
<accession>A0AA38GFU2</accession>
<keyword evidence="15" id="KW-1185">Reference proteome</keyword>
<comment type="subcellular location">
    <subcellularLocation>
        <location evidence="1 12">Secreted</location>
        <location evidence="1 12">Extracellular space</location>
        <location evidence="1 12">Apoplast</location>
    </subcellularLocation>
</comment>
<dbReference type="InterPro" id="IPR019780">
    <property type="entry name" value="Germin_Mn-BS"/>
</dbReference>
<evidence type="ECO:0000256" key="7">
    <source>
        <dbReference type="ARBA" id="ARBA00023157"/>
    </source>
</evidence>
<keyword evidence="5 9" id="KW-0479">Metal-binding</keyword>
<evidence type="ECO:0000256" key="8">
    <source>
        <dbReference type="ARBA" id="ARBA00023211"/>
    </source>
</evidence>
<feature type="binding site" evidence="10">
    <location>
        <position position="81"/>
    </location>
    <ligand>
        <name>Mn(2+)</name>
        <dbReference type="ChEBI" id="CHEBI:29035"/>
    </ligand>
</feature>
<dbReference type="InterPro" id="IPR006045">
    <property type="entry name" value="Cupin_1"/>
</dbReference>
<keyword evidence="3 12" id="KW-0052">Apoplast</keyword>
<evidence type="ECO:0000256" key="10">
    <source>
        <dbReference type="PIRSR" id="PIRSR601929-2"/>
    </source>
</evidence>
<dbReference type="CDD" id="cd02241">
    <property type="entry name" value="cupin_OxOx"/>
    <property type="match status" value="1"/>
</dbReference>
<gene>
    <name evidence="14" type="ORF">KI387_015739</name>
</gene>
<evidence type="ECO:0000256" key="9">
    <source>
        <dbReference type="PIRSR" id="PIRSR601929-1"/>
    </source>
</evidence>
<keyword evidence="6" id="KW-0732">Signal</keyword>
<feature type="binding site" evidence="9">
    <location>
        <position position="88"/>
    </location>
    <ligand>
        <name>oxalate</name>
        <dbReference type="ChEBI" id="CHEBI:30623"/>
    </ligand>
</feature>
<dbReference type="SUPFAM" id="SSF51182">
    <property type="entry name" value="RmlC-like cupins"/>
    <property type="match status" value="1"/>
</dbReference>
<feature type="binding site" evidence="10">
    <location>
        <position position="88"/>
    </location>
    <ligand>
        <name>Mn(2+)</name>
        <dbReference type="ChEBI" id="CHEBI:29035"/>
    </ligand>
</feature>
<dbReference type="OMA" id="MFIPIFF"/>
<dbReference type="GO" id="GO:0048046">
    <property type="term" value="C:apoplast"/>
    <property type="evidence" value="ECO:0007669"/>
    <property type="project" value="UniProtKB-SubCell"/>
</dbReference>
<feature type="non-terminal residue" evidence="14">
    <location>
        <position position="1"/>
    </location>
</feature>
<dbReference type="EMBL" id="JAHRHJ020000003">
    <property type="protein sequence ID" value="KAH9321100.1"/>
    <property type="molecule type" value="Genomic_DNA"/>
</dbReference>
<dbReference type="PROSITE" id="PS00725">
    <property type="entry name" value="GERMIN"/>
    <property type="match status" value="1"/>
</dbReference>
<feature type="binding site" evidence="10">
    <location>
        <position position="83"/>
    </location>
    <ligand>
        <name>Mn(2+)</name>
        <dbReference type="ChEBI" id="CHEBI:29035"/>
    </ligand>
</feature>
<proteinExistence type="inferred from homology"/>
<evidence type="ECO:0000256" key="2">
    <source>
        <dbReference type="ARBA" id="ARBA00007456"/>
    </source>
</evidence>
<dbReference type="GO" id="GO:0030145">
    <property type="term" value="F:manganese ion binding"/>
    <property type="evidence" value="ECO:0007669"/>
    <property type="project" value="UniProtKB-UniRule"/>
</dbReference>
<dbReference type="SMART" id="SM00835">
    <property type="entry name" value="Cupin_1"/>
    <property type="match status" value="1"/>
</dbReference>
<evidence type="ECO:0000313" key="14">
    <source>
        <dbReference type="EMBL" id="KAH9321100.1"/>
    </source>
</evidence>
<evidence type="ECO:0000256" key="3">
    <source>
        <dbReference type="ARBA" id="ARBA00022523"/>
    </source>
</evidence>
<keyword evidence="7 11" id="KW-1015">Disulfide bond</keyword>